<reference evidence="4" key="1">
    <citation type="journal article" date="2012" name="Science">
        <title>The Paleozoic origin of enzymatic lignin decomposition reconstructed from 31 fungal genomes.</title>
        <authorList>
            <person name="Floudas D."/>
            <person name="Binder M."/>
            <person name="Riley R."/>
            <person name="Barry K."/>
            <person name="Blanchette R.A."/>
            <person name="Henrissat B."/>
            <person name="Martinez A.T."/>
            <person name="Otillar R."/>
            <person name="Spatafora J.W."/>
            <person name="Yadav J.S."/>
            <person name="Aerts A."/>
            <person name="Benoit I."/>
            <person name="Boyd A."/>
            <person name="Carlson A."/>
            <person name="Copeland A."/>
            <person name="Coutinho P.M."/>
            <person name="de Vries R.P."/>
            <person name="Ferreira P."/>
            <person name="Findley K."/>
            <person name="Foster B."/>
            <person name="Gaskell J."/>
            <person name="Glotzer D."/>
            <person name="Gorecki P."/>
            <person name="Heitman J."/>
            <person name="Hesse C."/>
            <person name="Hori C."/>
            <person name="Igarashi K."/>
            <person name="Jurgens J.A."/>
            <person name="Kallen N."/>
            <person name="Kersten P."/>
            <person name="Kohler A."/>
            <person name="Kuees U."/>
            <person name="Kumar T.K.A."/>
            <person name="Kuo A."/>
            <person name="LaButti K."/>
            <person name="Larrondo L.F."/>
            <person name="Lindquist E."/>
            <person name="Ling A."/>
            <person name="Lombard V."/>
            <person name="Lucas S."/>
            <person name="Lundell T."/>
            <person name="Martin R."/>
            <person name="McLaughlin D.J."/>
            <person name="Morgenstern I."/>
            <person name="Morin E."/>
            <person name="Murat C."/>
            <person name="Nagy L.G."/>
            <person name="Nolan M."/>
            <person name="Ohm R.A."/>
            <person name="Patyshakuliyeva A."/>
            <person name="Rokas A."/>
            <person name="Ruiz-Duenas F.J."/>
            <person name="Sabat G."/>
            <person name="Salamov A."/>
            <person name="Samejima M."/>
            <person name="Schmutz J."/>
            <person name="Slot J.C."/>
            <person name="St John F."/>
            <person name="Stenlid J."/>
            <person name="Sun H."/>
            <person name="Sun S."/>
            <person name="Syed K."/>
            <person name="Tsang A."/>
            <person name="Wiebenga A."/>
            <person name="Young D."/>
            <person name="Pisabarro A."/>
            <person name="Eastwood D.C."/>
            <person name="Martin F."/>
            <person name="Cullen D."/>
            <person name="Grigoriev I.V."/>
            <person name="Hibbett D.S."/>
        </authorList>
    </citation>
    <scope>NUCLEOTIDE SEQUENCE [LARGE SCALE GENOMIC DNA]</scope>
    <source>
        <strain evidence="4">RWD-64-598 SS2</strain>
    </source>
</reference>
<organism evidence="3 4">
    <name type="scientific">Coniophora puteana (strain RWD-64-598)</name>
    <name type="common">Brown rot fungus</name>
    <dbReference type="NCBI Taxonomy" id="741705"/>
    <lineage>
        <taxon>Eukaryota</taxon>
        <taxon>Fungi</taxon>
        <taxon>Dikarya</taxon>
        <taxon>Basidiomycota</taxon>
        <taxon>Agaricomycotina</taxon>
        <taxon>Agaricomycetes</taxon>
        <taxon>Agaricomycetidae</taxon>
        <taxon>Boletales</taxon>
        <taxon>Coniophorineae</taxon>
        <taxon>Coniophoraceae</taxon>
        <taxon>Coniophora</taxon>
    </lineage>
</organism>
<dbReference type="Proteomes" id="UP000053558">
    <property type="component" value="Unassembled WGS sequence"/>
</dbReference>
<keyword evidence="1" id="KW-1133">Transmembrane helix</keyword>
<evidence type="ECO:0000313" key="3">
    <source>
        <dbReference type="EMBL" id="EIW80143.1"/>
    </source>
</evidence>
<dbReference type="OrthoDB" id="3350812at2759"/>
<dbReference type="KEGG" id="cput:CONPUDRAFT_154193"/>
<feature type="transmembrane region" description="Helical" evidence="1">
    <location>
        <begin position="211"/>
        <end position="233"/>
    </location>
</feature>
<dbReference type="GeneID" id="19203234"/>
<keyword evidence="1" id="KW-0472">Membrane</keyword>
<keyword evidence="4" id="KW-1185">Reference proteome</keyword>
<accession>A0A5M3MM06</accession>
<feature type="transmembrane region" description="Helical" evidence="1">
    <location>
        <begin position="170"/>
        <end position="190"/>
    </location>
</feature>
<dbReference type="OMA" id="ICITAFQ"/>
<feature type="transmembrane region" description="Helical" evidence="1">
    <location>
        <begin position="119"/>
        <end position="141"/>
    </location>
</feature>
<dbReference type="RefSeq" id="XP_007769164.1">
    <property type="nucleotide sequence ID" value="XM_007770974.1"/>
</dbReference>
<name>A0A5M3MM06_CONPW</name>
<dbReference type="AlphaFoldDB" id="A0A5M3MM06"/>
<evidence type="ECO:0000256" key="1">
    <source>
        <dbReference type="SAM" id="Phobius"/>
    </source>
</evidence>
<feature type="transmembrane region" description="Helical" evidence="1">
    <location>
        <begin position="88"/>
        <end position="107"/>
    </location>
</feature>
<keyword evidence="1" id="KW-0812">Transmembrane</keyword>
<comment type="caution">
    <text evidence="3">The sequence shown here is derived from an EMBL/GenBank/DDBJ whole genome shotgun (WGS) entry which is preliminary data.</text>
</comment>
<sequence>MSELWPSNYISTEVGQQTAKYTNSALGLLVYDYFLTLPGEAYWIWGKPWDLVRVLFTLSRYLPFGAVAMNGYAAYANHAHQNCTNLNVGSFVVHLLGIVAVEALLTIRTWAYWERSKRMLVCLGIFATLCLVAGAISSVYARVSTAVEFGHDPFVDTSCEYQADRRTGMAYVFVFVYELLLLILTAYRRFYMKNKFRSVVLDTLCWDGIKILLCQLLLSVLTIATILGFPISYDESFDCPQVVIHSVLATRILFNLRESDKHAHEESTIVPRARARYTYDAGVHPSASSDAIPLRSI</sequence>
<dbReference type="InterPro" id="IPR045340">
    <property type="entry name" value="DUF6533"/>
</dbReference>
<protein>
    <recommendedName>
        <fullName evidence="2">DUF6533 domain-containing protein</fullName>
    </recommendedName>
</protein>
<dbReference type="EMBL" id="JH711579">
    <property type="protein sequence ID" value="EIW80143.1"/>
    <property type="molecule type" value="Genomic_DNA"/>
</dbReference>
<dbReference type="Pfam" id="PF20151">
    <property type="entry name" value="DUF6533"/>
    <property type="match status" value="1"/>
</dbReference>
<evidence type="ECO:0000259" key="2">
    <source>
        <dbReference type="Pfam" id="PF20151"/>
    </source>
</evidence>
<gene>
    <name evidence="3" type="ORF">CONPUDRAFT_154193</name>
</gene>
<feature type="domain" description="DUF6533" evidence="2">
    <location>
        <begin position="24"/>
        <end position="64"/>
    </location>
</feature>
<evidence type="ECO:0000313" key="4">
    <source>
        <dbReference type="Proteomes" id="UP000053558"/>
    </source>
</evidence>
<proteinExistence type="predicted"/>